<name>A0AA42CUE3_9SPHN</name>
<reference evidence="2" key="1">
    <citation type="submission" date="2022-06" db="EMBL/GenBank/DDBJ databases">
        <title>Sphingomonas sp. nov. isolated from rhizosphere soil of tomato.</title>
        <authorList>
            <person name="Dong H."/>
            <person name="Gao R."/>
        </authorList>
    </citation>
    <scope>NUCLEOTIDE SEQUENCE</scope>
    <source>
        <strain evidence="2">MMSM24</strain>
    </source>
</reference>
<dbReference type="AlphaFoldDB" id="A0AA42CUE3"/>
<evidence type="ECO:0008006" key="4">
    <source>
        <dbReference type="Google" id="ProtNLM"/>
    </source>
</evidence>
<keyword evidence="3" id="KW-1185">Reference proteome</keyword>
<organism evidence="2 3">
    <name type="scientific">Sphingomonas lycopersici</name>
    <dbReference type="NCBI Taxonomy" id="2951807"/>
    <lineage>
        <taxon>Bacteria</taxon>
        <taxon>Pseudomonadati</taxon>
        <taxon>Pseudomonadota</taxon>
        <taxon>Alphaproteobacteria</taxon>
        <taxon>Sphingomonadales</taxon>
        <taxon>Sphingomonadaceae</taxon>
        <taxon>Sphingomonas</taxon>
    </lineage>
</organism>
<dbReference type="EMBL" id="JANFAV010000006">
    <property type="protein sequence ID" value="MCW6535383.1"/>
    <property type="molecule type" value="Genomic_DNA"/>
</dbReference>
<keyword evidence="1" id="KW-0812">Transmembrane</keyword>
<accession>A0AA42CUE3</accession>
<feature type="transmembrane region" description="Helical" evidence="1">
    <location>
        <begin position="91"/>
        <end position="111"/>
    </location>
</feature>
<keyword evidence="1" id="KW-1133">Transmembrane helix</keyword>
<feature type="transmembrane region" description="Helical" evidence="1">
    <location>
        <begin position="40"/>
        <end position="57"/>
    </location>
</feature>
<evidence type="ECO:0000313" key="2">
    <source>
        <dbReference type="EMBL" id="MCW6535383.1"/>
    </source>
</evidence>
<sequence length="120" mass="13392">MTYQERLTIWRLLLAVALSFAITMALLPHPPTLVNVSDKWQHMAAFATITMFAVLGYPHTPLLRIAERLSFVGALIEVAQSIPALHRDCDIFDWVADTAAILAVIIVVAIIRHVRNDATF</sequence>
<evidence type="ECO:0000313" key="3">
    <source>
        <dbReference type="Proteomes" id="UP001165565"/>
    </source>
</evidence>
<evidence type="ECO:0000256" key="1">
    <source>
        <dbReference type="SAM" id="Phobius"/>
    </source>
</evidence>
<comment type="caution">
    <text evidence="2">The sequence shown here is derived from an EMBL/GenBank/DDBJ whole genome shotgun (WGS) entry which is preliminary data.</text>
</comment>
<dbReference type="RefSeq" id="WP_265268994.1">
    <property type="nucleotide sequence ID" value="NZ_JANFAV010000006.1"/>
</dbReference>
<dbReference type="Proteomes" id="UP001165565">
    <property type="component" value="Unassembled WGS sequence"/>
</dbReference>
<keyword evidence="1" id="KW-0472">Membrane</keyword>
<proteinExistence type="predicted"/>
<protein>
    <recommendedName>
        <fullName evidence="4">VanZ family protein</fullName>
    </recommendedName>
</protein>
<feature type="transmembrane region" description="Helical" evidence="1">
    <location>
        <begin position="12"/>
        <end position="28"/>
    </location>
</feature>
<gene>
    <name evidence="2" type="ORF">NEE01_11375</name>
</gene>